<dbReference type="InterPro" id="IPR013022">
    <property type="entry name" value="Xyl_isomerase-like_TIM-brl"/>
</dbReference>
<dbReference type="EMBL" id="FQZO01000003">
    <property type="protein sequence ID" value="SHJ13774.1"/>
    <property type="molecule type" value="Genomic_DNA"/>
</dbReference>
<evidence type="ECO:0000259" key="1">
    <source>
        <dbReference type="Pfam" id="PF01261"/>
    </source>
</evidence>
<organism evidence="2 3">
    <name type="scientific">Clostridium amylolyticum</name>
    <dbReference type="NCBI Taxonomy" id="1121298"/>
    <lineage>
        <taxon>Bacteria</taxon>
        <taxon>Bacillati</taxon>
        <taxon>Bacillota</taxon>
        <taxon>Clostridia</taxon>
        <taxon>Eubacteriales</taxon>
        <taxon>Clostridiaceae</taxon>
        <taxon>Clostridium</taxon>
    </lineage>
</organism>
<feature type="domain" description="Xylose isomerase-like TIM barrel" evidence="1">
    <location>
        <begin position="17"/>
        <end position="250"/>
    </location>
</feature>
<dbReference type="AlphaFoldDB" id="A0A1M6GV65"/>
<name>A0A1M6GV65_9CLOT</name>
<proteinExistence type="predicted"/>
<keyword evidence="3" id="KW-1185">Reference proteome</keyword>
<sequence>MRIGIIHYLNEDIIEGFKRLKELGFESCQLVCWDEKYMQEKYADLVNKAKEQSKIDITAFWCGWPKPVVWDFYEGPITLGLVPAAYRSRRTEILLKASDFAKKIQVKDIVTHVGFLPEDPNSVDYRGVVSALKVIADYYEKNQQNFLFETGQETPTTLLRCMQDIGRKNLGVNLDPANLLLYGKANPIDALDILGEYIKGVHGKDGEYPTDGAKLGQEKPLGEGRVDFPKLIHKLKTLNYTGDITIENEINDNMQLENILKGKKYLELLVK</sequence>
<reference evidence="2 3" key="1">
    <citation type="submission" date="2016-11" db="EMBL/GenBank/DDBJ databases">
        <authorList>
            <person name="Jaros S."/>
            <person name="Januszkiewicz K."/>
            <person name="Wedrychowicz H."/>
        </authorList>
    </citation>
    <scope>NUCLEOTIDE SEQUENCE [LARGE SCALE GENOMIC DNA]</scope>
    <source>
        <strain evidence="2 3">DSM 21864</strain>
    </source>
</reference>
<dbReference type="Gene3D" id="3.20.20.150">
    <property type="entry name" value="Divalent-metal-dependent TIM barrel enzymes"/>
    <property type="match status" value="1"/>
</dbReference>
<dbReference type="GO" id="GO:0016853">
    <property type="term" value="F:isomerase activity"/>
    <property type="evidence" value="ECO:0007669"/>
    <property type="project" value="UniProtKB-KW"/>
</dbReference>
<protein>
    <submittedName>
        <fullName evidence="2">Sugar phosphate isomerase/epimerase</fullName>
    </submittedName>
</protein>
<dbReference type="SUPFAM" id="SSF51658">
    <property type="entry name" value="Xylose isomerase-like"/>
    <property type="match status" value="1"/>
</dbReference>
<dbReference type="OrthoDB" id="3185623at2"/>
<dbReference type="InterPro" id="IPR050312">
    <property type="entry name" value="IolE/XylAMocC-like"/>
</dbReference>
<accession>A0A1M6GV65</accession>
<evidence type="ECO:0000313" key="2">
    <source>
        <dbReference type="EMBL" id="SHJ13774.1"/>
    </source>
</evidence>
<dbReference type="Pfam" id="PF01261">
    <property type="entry name" value="AP_endonuc_2"/>
    <property type="match status" value="1"/>
</dbReference>
<gene>
    <name evidence="2" type="ORF">SAMN05444401_2256</name>
</gene>
<evidence type="ECO:0000313" key="3">
    <source>
        <dbReference type="Proteomes" id="UP000184080"/>
    </source>
</evidence>
<dbReference type="STRING" id="1121298.SAMN05444401_2256"/>
<dbReference type="PANTHER" id="PTHR12110">
    <property type="entry name" value="HYDROXYPYRUVATE ISOMERASE"/>
    <property type="match status" value="1"/>
</dbReference>
<dbReference type="Proteomes" id="UP000184080">
    <property type="component" value="Unassembled WGS sequence"/>
</dbReference>
<dbReference type="InterPro" id="IPR036237">
    <property type="entry name" value="Xyl_isomerase-like_sf"/>
</dbReference>
<keyword evidence="2" id="KW-0413">Isomerase</keyword>